<dbReference type="SMART" id="SM00850">
    <property type="entry name" value="LytTR"/>
    <property type="match status" value="1"/>
</dbReference>
<dbReference type="PROSITE" id="PS50110">
    <property type="entry name" value="RESPONSE_REGULATORY"/>
    <property type="match status" value="1"/>
</dbReference>
<organism evidence="4 5">
    <name type="scientific">Sphingobacterium suaedae</name>
    <dbReference type="NCBI Taxonomy" id="1686402"/>
    <lineage>
        <taxon>Bacteria</taxon>
        <taxon>Pseudomonadati</taxon>
        <taxon>Bacteroidota</taxon>
        <taxon>Sphingobacteriia</taxon>
        <taxon>Sphingobacteriales</taxon>
        <taxon>Sphingobacteriaceae</taxon>
        <taxon>Sphingobacterium</taxon>
    </lineage>
</organism>
<name>A0ABW5KNA6_9SPHI</name>
<feature type="modified residue" description="4-aspartylphosphate" evidence="2">
    <location>
        <position position="58"/>
    </location>
</feature>
<dbReference type="PANTHER" id="PTHR44591">
    <property type="entry name" value="STRESS RESPONSE REGULATOR PROTEIN 1"/>
    <property type="match status" value="1"/>
</dbReference>
<dbReference type="InterPro" id="IPR011006">
    <property type="entry name" value="CheY-like_superfamily"/>
</dbReference>
<keyword evidence="1 2" id="KW-0597">Phosphoprotein</keyword>
<proteinExistence type="predicted"/>
<dbReference type="EMBL" id="JBHULR010000015">
    <property type="protein sequence ID" value="MFD2549235.1"/>
    <property type="molecule type" value="Genomic_DNA"/>
</dbReference>
<dbReference type="SMART" id="SM00448">
    <property type="entry name" value="REC"/>
    <property type="match status" value="1"/>
</dbReference>
<dbReference type="Pfam" id="PF00072">
    <property type="entry name" value="Response_reg"/>
    <property type="match status" value="1"/>
</dbReference>
<sequence>MDKRIYRVMILDDALESTVVLQLLLKRIEEIEVVHCCGDGKEALKILEVEPVDILFLDMDMPEMMGWEFAKLLNPRPVVIVSSAYGGFGYQAHEVGSVGYISKIPDWELLKSTVGDAIRAVEYRESLLLNNSTSFQIRNFTTKRLQVIKHEDFVYASIDDKDSTIYLVGGETVISQISLKDLMKKLPKDKFVRIGSKEIIYRYGISGYKSKTVTMKISDGHEVSLKVPAQYAHEIIGNWLADIP</sequence>
<gene>
    <name evidence="4" type="ORF">ACFSR5_16425</name>
</gene>
<dbReference type="Proteomes" id="UP001597545">
    <property type="component" value="Unassembled WGS sequence"/>
</dbReference>
<dbReference type="Gene3D" id="2.40.50.1020">
    <property type="entry name" value="LytTr DNA-binding domain"/>
    <property type="match status" value="1"/>
</dbReference>
<dbReference type="RefSeq" id="WP_380905553.1">
    <property type="nucleotide sequence ID" value="NZ_JBHUEG010000012.1"/>
</dbReference>
<dbReference type="PANTHER" id="PTHR44591:SF3">
    <property type="entry name" value="RESPONSE REGULATORY DOMAIN-CONTAINING PROTEIN"/>
    <property type="match status" value="1"/>
</dbReference>
<protein>
    <submittedName>
        <fullName evidence="4">LytR/AlgR family response regulator transcription factor</fullName>
    </submittedName>
</protein>
<keyword evidence="5" id="KW-1185">Reference proteome</keyword>
<evidence type="ECO:0000313" key="4">
    <source>
        <dbReference type="EMBL" id="MFD2549235.1"/>
    </source>
</evidence>
<comment type="caution">
    <text evidence="4">The sequence shown here is derived from an EMBL/GenBank/DDBJ whole genome shotgun (WGS) entry which is preliminary data.</text>
</comment>
<evidence type="ECO:0000259" key="3">
    <source>
        <dbReference type="PROSITE" id="PS50110"/>
    </source>
</evidence>
<reference evidence="5" key="1">
    <citation type="journal article" date="2019" name="Int. J. Syst. Evol. Microbiol.">
        <title>The Global Catalogue of Microorganisms (GCM) 10K type strain sequencing project: providing services to taxonomists for standard genome sequencing and annotation.</title>
        <authorList>
            <consortium name="The Broad Institute Genomics Platform"/>
            <consortium name="The Broad Institute Genome Sequencing Center for Infectious Disease"/>
            <person name="Wu L."/>
            <person name="Ma J."/>
        </authorList>
    </citation>
    <scope>NUCLEOTIDE SEQUENCE [LARGE SCALE GENOMIC DNA]</scope>
    <source>
        <strain evidence="5">KCTC 42662</strain>
    </source>
</reference>
<evidence type="ECO:0000313" key="5">
    <source>
        <dbReference type="Proteomes" id="UP001597545"/>
    </source>
</evidence>
<dbReference type="Gene3D" id="3.40.50.2300">
    <property type="match status" value="1"/>
</dbReference>
<dbReference type="InterPro" id="IPR007492">
    <property type="entry name" value="LytTR_DNA-bd_dom"/>
</dbReference>
<dbReference type="InterPro" id="IPR050595">
    <property type="entry name" value="Bact_response_regulator"/>
</dbReference>
<feature type="domain" description="Response regulatory" evidence="3">
    <location>
        <begin position="7"/>
        <end position="118"/>
    </location>
</feature>
<evidence type="ECO:0000256" key="1">
    <source>
        <dbReference type="ARBA" id="ARBA00022553"/>
    </source>
</evidence>
<dbReference type="Pfam" id="PF04397">
    <property type="entry name" value="LytTR"/>
    <property type="match status" value="1"/>
</dbReference>
<dbReference type="SUPFAM" id="SSF52172">
    <property type="entry name" value="CheY-like"/>
    <property type="match status" value="1"/>
</dbReference>
<dbReference type="InterPro" id="IPR001789">
    <property type="entry name" value="Sig_transdc_resp-reg_receiver"/>
</dbReference>
<accession>A0ABW5KNA6</accession>
<evidence type="ECO:0000256" key="2">
    <source>
        <dbReference type="PROSITE-ProRule" id="PRU00169"/>
    </source>
</evidence>